<feature type="coiled-coil region" evidence="10">
    <location>
        <begin position="606"/>
        <end position="640"/>
    </location>
</feature>
<dbReference type="GO" id="GO:0006260">
    <property type="term" value="P:DNA replication"/>
    <property type="evidence" value="ECO:0007669"/>
    <property type="project" value="TreeGrafter"/>
</dbReference>
<dbReference type="Gene3D" id="2.170.11.10">
    <property type="entry name" value="DNA Topoisomerase I, domain 2"/>
    <property type="match status" value="1"/>
</dbReference>
<dbReference type="Gene3D" id="3.90.15.10">
    <property type="entry name" value="Topoisomerase I, Chain A, domain 3"/>
    <property type="match status" value="1"/>
</dbReference>
<accession>A0AAV9I9W6</accession>
<comment type="subcellular location">
    <subcellularLocation>
        <location evidence="2">Nucleus</location>
    </subcellularLocation>
</comment>
<name>A0AAV9I9W6_9RHOD</name>
<dbReference type="GO" id="GO:0005694">
    <property type="term" value="C:chromosome"/>
    <property type="evidence" value="ECO:0007669"/>
    <property type="project" value="InterPro"/>
</dbReference>
<dbReference type="GO" id="GO:0003677">
    <property type="term" value="F:DNA binding"/>
    <property type="evidence" value="ECO:0007669"/>
    <property type="project" value="UniProtKB-UniRule"/>
</dbReference>
<feature type="region of interest" description="Disordered" evidence="11">
    <location>
        <begin position="21"/>
        <end position="110"/>
    </location>
</feature>
<dbReference type="InterPro" id="IPR013499">
    <property type="entry name" value="TopoI_euk"/>
</dbReference>
<feature type="region of interest" description="Disordered" evidence="11">
    <location>
        <begin position="134"/>
        <end position="169"/>
    </location>
</feature>
<evidence type="ECO:0000256" key="10">
    <source>
        <dbReference type="SAM" id="Coils"/>
    </source>
</evidence>
<keyword evidence="5 8" id="KW-0238">DNA-binding</keyword>
<dbReference type="InterPro" id="IPR018521">
    <property type="entry name" value="TopoIB_AS"/>
</dbReference>
<keyword evidence="10" id="KW-0175">Coiled coil</keyword>
<gene>
    <name evidence="13" type="ORF">GAYE_SCF01G1935</name>
</gene>
<proteinExistence type="inferred from homology"/>
<dbReference type="SMART" id="SM00435">
    <property type="entry name" value="TOPEUc"/>
    <property type="match status" value="1"/>
</dbReference>
<keyword evidence="4 8" id="KW-0799">Topoisomerase</keyword>
<dbReference type="InterPro" id="IPR013500">
    <property type="entry name" value="TopoI_cat_euk"/>
</dbReference>
<evidence type="ECO:0000313" key="14">
    <source>
        <dbReference type="Proteomes" id="UP001300502"/>
    </source>
</evidence>
<dbReference type="PROSITE" id="PS00176">
    <property type="entry name" value="TOPO_IB_1"/>
    <property type="match status" value="1"/>
</dbReference>
<feature type="coiled-coil region" evidence="10">
    <location>
        <begin position="680"/>
        <end position="707"/>
    </location>
</feature>
<dbReference type="Pfam" id="PF02919">
    <property type="entry name" value="Topoisom_I_N"/>
    <property type="match status" value="1"/>
</dbReference>
<dbReference type="FunFam" id="1.10.132.10:FF:000002">
    <property type="entry name" value="DNA topoisomerase I"/>
    <property type="match status" value="1"/>
</dbReference>
<dbReference type="Gene3D" id="1.10.10.41">
    <property type="entry name" value="Yeast DNA topoisomerase - domain 1"/>
    <property type="match status" value="1"/>
</dbReference>
<feature type="compositionally biased region" description="Basic residues" evidence="11">
    <location>
        <begin position="80"/>
        <end position="90"/>
    </location>
</feature>
<dbReference type="GO" id="GO:0005730">
    <property type="term" value="C:nucleolus"/>
    <property type="evidence" value="ECO:0007669"/>
    <property type="project" value="TreeGrafter"/>
</dbReference>
<comment type="catalytic activity">
    <reaction evidence="1 8 9">
        <text>ATP-independent breakage of single-stranded DNA, followed by passage and rejoining.</text>
        <dbReference type="EC" id="5.6.2.1"/>
    </reaction>
</comment>
<dbReference type="InterPro" id="IPR013030">
    <property type="entry name" value="DNA_topo_DNA_db_N_dom2"/>
</dbReference>
<sequence length="760" mass="87665">MVSKKIENISEDVPLNQLLFHSRRDPLVSSKEKENIVNESTETLKRESNGETKKASRKRADKREEKSFVSESNLEGTSKGAKKIKRAKKEPKKEEGFVNLETENASDSRVSRNIASATTAADDVKKEGVIVERVQGKKASSQQGKYVGKEESLKDGGTSEDEGEDEEDYRWWERDSREDEGDSIKWTTLSHNGVLFPPEYVPHHKPILYKGQEVYLSPKAEEVATFFAQKLATEYVKKPQFRKNFWEDFQQHMTSEEKKKLKNLDDIDFTPIYEHLEAQKNAKKALTAAERKAIREAEQEKVKKYTVAIVDGKEEKVGNFRVEPPGLFLGRGEHPLMGKVKKRIMPEDITINIGEDAPVPESPIPGHHWGQVVHNNKVTWLAGWKDSITGGYKYVWLSAGSRFKGQSDQQKYEKARKLKNFIDEIRSDYTKGLKSDSVEERQRSTALYFIDRLALRVGNEKDEDEADTVGCCSLRVEHITLKNPNIVEFDFLGKDSIRYVNTVTVDAAVFRNLKEFVRDKKPEDEIFDKLTVQGLNDHLKTLMPGLSAKVFRTYNASITLDRLLNERKLDSEDLNGKLSFYNQANKEVAILCNHQRSLPVSHEQQMQRLQTKLDDALEWLHELEKALKKAKHDKKDSVEVVQYVRPKPNFRSDMTQLEREAERKRVADLPRERKVRQMKTANLSNQIEKAEQRVEKIRLDMSMKEDLKNVALGTSKINYLDPRITVAWCKRYQVPIEKIFSKTLLTKFVWSMESSEDFNF</sequence>
<organism evidence="13 14">
    <name type="scientific">Galdieria yellowstonensis</name>
    <dbReference type="NCBI Taxonomy" id="3028027"/>
    <lineage>
        <taxon>Eukaryota</taxon>
        <taxon>Rhodophyta</taxon>
        <taxon>Bangiophyceae</taxon>
        <taxon>Galdieriales</taxon>
        <taxon>Galdieriaceae</taxon>
        <taxon>Galdieria</taxon>
    </lineage>
</organism>
<evidence type="ECO:0000256" key="4">
    <source>
        <dbReference type="ARBA" id="ARBA00023029"/>
    </source>
</evidence>
<dbReference type="Proteomes" id="UP001300502">
    <property type="component" value="Unassembled WGS sequence"/>
</dbReference>
<keyword evidence="14" id="KW-1185">Reference proteome</keyword>
<dbReference type="InterPro" id="IPR011010">
    <property type="entry name" value="DNA_brk_join_enz"/>
</dbReference>
<dbReference type="InterPro" id="IPR051062">
    <property type="entry name" value="Topoisomerase_IB"/>
</dbReference>
<dbReference type="GO" id="GO:0006265">
    <property type="term" value="P:DNA topological change"/>
    <property type="evidence" value="ECO:0007669"/>
    <property type="project" value="UniProtKB-UniRule"/>
</dbReference>
<evidence type="ECO:0000256" key="7">
    <source>
        <dbReference type="ARBA" id="ARBA00023242"/>
    </source>
</evidence>
<comment type="similarity">
    <text evidence="3 8 9">Belongs to the type IB topoisomerase family.</text>
</comment>
<dbReference type="FunFam" id="1.10.10.41:FF:000001">
    <property type="entry name" value="DNA topoisomerase I"/>
    <property type="match status" value="1"/>
</dbReference>
<dbReference type="InterPro" id="IPR008336">
    <property type="entry name" value="TopoI_DNA-bd_euk"/>
</dbReference>
<dbReference type="PRINTS" id="PR00416">
    <property type="entry name" value="EUTPISMRASEI"/>
</dbReference>
<dbReference type="AlphaFoldDB" id="A0AAV9I9W6"/>
<reference evidence="13 14" key="1">
    <citation type="submission" date="2022-07" db="EMBL/GenBank/DDBJ databases">
        <title>Genome-wide signatures of adaptation to extreme environments.</title>
        <authorList>
            <person name="Cho C.H."/>
            <person name="Yoon H.S."/>
        </authorList>
    </citation>
    <scope>NUCLEOTIDE SEQUENCE [LARGE SCALE GENOMIC DNA]</scope>
    <source>
        <strain evidence="13 14">108.79 E11</strain>
    </source>
</reference>
<dbReference type="InterPro" id="IPR025834">
    <property type="entry name" value="TopoI_C_dom"/>
</dbReference>
<evidence type="ECO:0000256" key="3">
    <source>
        <dbReference type="ARBA" id="ARBA00006645"/>
    </source>
</evidence>
<dbReference type="InterPro" id="IPR036202">
    <property type="entry name" value="TopoI_DNA-bd_euk_N_sf"/>
</dbReference>
<feature type="compositionally biased region" description="Acidic residues" evidence="11">
    <location>
        <begin position="158"/>
        <end position="168"/>
    </location>
</feature>
<dbReference type="CDD" id="cd00660">
    <property type="entry name" value="Topoisomer_IB_N"/>
    <property type="match status" value="1"/>
</dbReference>
<evidence type="ECO:0000256" key="8">
    <source>
        <dbReference type="PROSITE-ProRule" id="PRU01382"/>
    </source>
</evidence>
<evidence type="ECO:0000256" key="6">
    <source>
        <dbReference type="ARBA" id="ARBA00023235"/>
    </source>
</evidence>
<comment type="function">
    <text evidence="9">Releases the supercoiling and torsional tension of DNA introduced during the DNA replication and transcription by transiently cleaving and rejoining one strand of the DNA duplex. Introduces a single-strand break via transesterification at the specific target site 5'-[CT]CCTTp site in duplex DNA. The scissile phosphodiester is attacked by the catalytic tyrosine of the enzyme, resulting in the formation of a DNA-(3'-phosphotyrosyl)-enzyme intermediate and the expulsion of a 5'-OH DNA strand. The free DNA strand then undergoes passage around the unbroken strand thus removing DNA supercoils. Finally, in the religation step, the DNA 5'-OH attacks the covalent intermediate to expel the active-site tyrosine and restore the DNA phosphodiester backbone.</text>
</comment>
<dbReference type="PROSITE" id="PS52038">
    <property type="entry name" value="TOPO_IB_2"/>
    <property type="match status" value="1"/>
</dbReference>
<dbReference type="FunFam" id="3.90.15.10:FF:000003">
    <property type="entry name" value="DNA topoisomerase I"/>
    <property type="match status" value="1"/>
</dbReference>
<evidence type="ECO:0000256" key="11">
    <source>
        <dbReference type="SAM" id="MobiDB-lite"/>
    </source>
</evidence>
<dbReference type="GO" id="GO:0007059">
    <property type="term" value="P:chromosome segregation"/>
    <property type="evidence" value="ECO:0007669"/>
    <property type="project" value="TreeGrafter"/>
</dbReference>
<dbReference type="Gene3D" id="1.10.132.10">
    <property type="match status" value="1"/>
</dbReference>
<feature type="compositionally biased region" description="Polar residues" evidence="11">
    <location>
        <begin position="101"/>
        <end position="110"/>
    </location>
</feature>
<dbReference type="Pfam" id="PF14370">
    <property type="entry name" value="Topo_C_assoc"/>
    <property type="match status" value="1"/>
</dbReference>
<dbReference type="InterPro" id="IPR014727">
    <property type="entry name" value="TopoI_cat_a/b-sub_euk"/>
</dbReference>
<evidence type="ECO:0000256" key="1">
    <source>
        <dbReference type="ARBA" id="ARBA00000213"/>
    </source>
</evidence>
<feature type="domain" description="DNA topoisomerase I eukaryotic-type" evidence="12">
    <location>
        <begin position="327"/>
        <end position="733"/>
    </location>
</feature>
<keyword evidence="7" id="KW-0539">Nucleus</keyword>
<dbReference type="InterPro" id="IPR001631">
    <property type="entry name" value="TopoI"/>
</dbReference>
<dbReference type="SUPFAM" id="SSF56349">
    <property type="entry name" value="DNA breaking-rejoining enzymes"/>
    <property type="match status" value="1"/>
</dbReference>
<dbReference type="GO" id="GO:0003917">
    <property type="term" value="F:DNA topoisomerase type I (single strand cut, ATP-independent) activity"/>
    <property type="evidence" value="ECO:0007669"/>
    <property type="project" value="UniProtKB-UniRule"/>
</dbReference>
<evidence type="ECO:0000313" key="13">
    <source>
        <dbReference type="EMBL" id="KAK4524036.1"/>
    </source>
</evidence>
<dbReference type="EC" id="5.6.2.1" evidence="9"/>
<comment type="caution">
    <text evidence="13">The sequence shown here is derived from an EMBL/GenBank/DDBJ whole genome shotgun (WGS) entry which is preliminary data.</text>
</comment>
<evidence type="ECO:0000256" key="9">
    <source>
        <dbReference type="RuleBase" id="RU365101"/>
    </source>
</evidence>
<dbReference type="InterPro" id="IPR013034">
    <property type="entry name" value="DNA_topo_DNA_db_N_dom1"/>
</dbReference>
<dbReference type="CDD" id="cd00659">
    <property type="entry name" value="Topo_IB_C"/>
    <property type="match status" value="1"/>
</dbReference>
<dbReference type="PANTHER" id="PTHR10290:SF3">
    <property type="entry name" value="DNA TOPOISOMERASE 1"/>
    <property type="match status" value="1"/>
</dbReference>
<dbReference type="InterPro" id="IPR014711">
    <property type="entry name" value="TopoI_cat_a-hlx-sub_euk"/>
</dbReference>
<dbReference type="Pfam" id="PF01028">
    <property type="entry name" value="Topoisom_I"/>
    <property type="match status" value="1"/>
</dbReference>
<dbReference type="PANTHER" id="PTHR10290">
    <property type="entry name" value="DNA TOPOISOMERASE I"/>
    <property type="match status" value="1"/>
</dbReference>
<evidence type="ECO:0000259" key="12">
    <source>
        <dbReference type="SMART" id="SM00435"/>
    </source>
</evidence>
<feature type="active site" description="O-(3'-phospho-DNA)-tyrosine intermediate" evidence="8">
    <location>
        <position position="719"/>
    </location>
</feature>
<protein>
    <recommendedName>
        <fullName evidence="9">DNA topoisomerase I</fullName>
        <ecNumber evidence="9">5.6.2.1</ecNumber>
    </recommendedName>
    <alternativeName>
        <fullName evidence="9">DNA topoisomerase 1</fullName>
    </alternativeName>
</protein>
<dbReference type="SUPFAM" id="SSF56741">
    <property type="entry name" value="Eukaryotic DNA topoisomerase I, N-terminal DNA-binding fragment"/>
    <property type="match status" value="1"/>
</dbReference>
<dbReference type="EMBL" id="JANCYU010000021">
    <property type="protein sequence ID" value="KAK4524036.1"/>
    <property type="molecule type" value="Genomic_DNA"/>
</dbReference>
<feature type="compositionally biased region" description="Basic and acidic residues" evidence="11">
    <location>
        <begin position="22"/>
        <end position="54"/>
    </location>
</feature>
<evidence type="ECO:0000256" key="2">
    <source>
        <dbReference type="ARBA" id="ARBA00004123"/>
    </source>
</evidence>
<keyword evidence="6 8" id="KW-0413">Isomerase</keyword>
<evidence type="ECO:0000256" key="5">
    <source>
        <dbReference type="ARBA" id="ARBA00023125"/>
    </source>
</evidence>